<evidence type="ECO:0000313" key="20">
    <source>
        <dbReference type="Proteomes" id="UP000034947"/>
    </source>
</evidence>
<comment type="similarity">
    <text evidence="4 15">Belongs to the glycosyl hydrolase 43 family.</text>
</comment>
<dbReference type="GO" id="GO:0046558">
    <property type="term" value="F:arabinan endo-1,5-alpha-L-arabinosidase activity"/>
    <property type="evidence" value="ECO:0007669"/>
    <property type="project" value="UniProtKB-EC"/>
</dbReference>
<feature type="chain" id="PRO_5002529374" description="Arabinan endo-1,5-alpha-L-arabinosidase" evidence="18">
    <location>
        <begin position="18"/>
        <end position="321"/>
    </location>
</feature>
<feature type="signal peptide" evidence="18">
    <location>
        <begin position="1"/>
        <end position="17"/>
    </location>
</feature>
<evidence type="ECO:0000256" key="6">
    <source>
        <dbReference type="ARBA" id="ARBA00022525"/>
    </source>
</evidence>
<dbReference type="OrthoDB" id="195678at2759"/>
<proteinExistence type="inferred from homology"/>
<comment type="caution">
    <text evidence="19">The sequence shown here is derived from an EMBL/GenBank/DDBJ whole genome shotgun (WGS) entry which is preliminary data.</text>
</comment>
<evidence type="ECO:0000256" key="8">
    <source>
        <dbReference type="ARBA" id="ARBA00022729"/>
    </source>
</evidence>
<evidence type="ECO:0000256" key="10">
    <source>
        <dbReference type="ARBA" id="ARBA00023180"/>
    </source>
</evidence>
<evidence type="ECO:0000256" key="2">
    <source>
        <dbReference type="ARBA" id="ARBA00004613"/>
    </source>
</evidence>
<organism evidence="19 20">
    <name type="scientific">Aspergillus ochraceoroseus</name>
    <dbReference type="NCBI Taxonomy" id="138278"/>
    <lineage>
        <taxon>Eukaryota</taxon>
        <taxon>Fungi</taxon>
        <taxon>Dikarya</taxon>
        <taxon>Ascomycota</taxon>
        <taxon>Pezizomycotina</taxon>
        <taxon>Eurotiomycetes</taxon>
        <taxon>Eurotiomycetidae</taxon>
        <taxon>Eurotiales</taxon>
        <taxon>Aspergillaceae</taxon>
        <taxon>Aspergillus</taxon>
        <taxon>Aspergillus subgen. Nidulantes</taxon>
    </lineage>
</organism>
<dbReference type="GO" id="GO:0031222">
    <property type="term" value="P:arabinan catabolic process"/>
    <property type="evidence" value="ECO:0007669"/>
    <property type="project" value="UniProtKB-UniPathway"/>
</dbReference>
<protein>
    <recommendedName>
        <fullName evidence="5 15">Arabinan endo-1,5-alpha-L-arabinosidase</fullName>
        <ecNumber evidence="5 15">3.2.1.99</ecNumber>
    </recommendedName>
</protein>
<evidence type="ECO:0000256" key="7">
    <source>
        <dbReference type="ARBA" id="ARBA00022651"/>
    </source>
</evidence>
<keyword evidence="7" id="KW-0858">Xylan degradation</keyword>
<dbReference type="InterPro" id="IPR016840">
    <property type="entry name" value="Glyco_hydro_43_endo_a_Ara-ase"/>
</dbReference>
<dbReference type="SUPFAM" id="SSF75005">
    <property type="entry name" value="Arabinanase/levansucrase/invertase"/>
    <property type="match status" value="1"/>
</dbReference>
<feature type="site" description="Important for catalytic activity, responsible for pKa modulation of the active site Glu and correct orientation of both the proton donor and substrate" evidence="17">
    <location>
        <position position="146"/>
    </location>
</feature>
<dbReference type="PANTHER" id="PTHR43301:SF7">
    <property type="entry name" value="ARABINAN ENDO-1,5-ALPHA-L-ARABINOSIDASE C"/>
    <property type="match status" value="1"/>
</dbReference>
<dbReference type="EMBL" id="JYKN01000694">
    <property type="protein sequence ID" value="KKK23390.1"/>
    <property type="molecule type" value="Genomic_DNA"/>
</dbReference>
<dbReference type="EC" id="3.2.1.99" evidence="5 15"/>
<keyword evidence="9 15" id="KW-0378">Hydrolase</keyword>
<sequence>MHHLVFCSLLALAAGYANPGPCSGDCWTHDPGFYQRKSDGKYFRFATGAGIYISSADALTGPWTAVGEALPGGSQVDHAGNTSLWAPDIHYESASNLYYMYYSISTLGSQDSIIGVASSPNLQPGSWTDHGALLSSSSASPFNAIDPNWISIDGTPRLSFGSYWHDLFQVPLTSATSLGGSGGAPAVQIAYNASANHNIEASFVFYRRGWYYLLFSSGRANGYDTSLPAPGGEYRIVVCRSRSGTGDFVDRTGTSCLQSGGTTLLASHGTVYAPGGQGVFEDTSRGLVLYYHYADPSIGLSTTQYQFGWNPLTWENDWPGV</sequence>
<evidence type="ECO:0000256" key="4">
    <source>
        <dbReference type="ARBA" id="ARBA00009865"/>
    </source>
</evidence>
<dbReference type="AlphaFoldDB" id="A0A0F8X126"/>
<keyword evidence="10" id="KW-0325">Glycoprotein</keyword>
<comment type="subcellular location">
    <subcellularLocation>
        <location evidence="2">Secreted</location>
    </subcellularLocation>
</comment>
<feature type="active site" description="Proton acceptor" evidence="16">
    <location>
        <position position="30"/>
    </location>
</feature>
<dbReference type="InterPro" id="IPR050727">
    <property type="entry name" value="GH43_arabinanases"/>
</dbReference>
<dbReference type="UniPathway" id="UPA00667"/>
<evidence type="ECO:0000256" key="12">
    <source>
        <dbReference type="ARBA" id="ARBA00023295"/>
    </source>
</evidence>
<evidence type="ECO:0000256" key="17">
    <source>
        <dbReference type="PIRSR" id="PIRSR606710-2"/>
    </source>
</evidence>
<dbReference type="VEuPathDB" id="FungiDB:P175DRAFT_0459330"/>
<evidence type="ECO:0000256" key="11">
    <source>
        <dbReference type="ARBA" id="ARBA00023277"/>
    </source>
</evidence>
<dbReference type="Proteomes" id="UP000034947">
    <property type="component" value="Unassembled WGS sequence"/>
</dbReference>
<dbReference type="GO" id="GO:0005576">
    <property type="term" value="C:extracellular region"/>
    <property type="evidence" value="ECO:0007669"/>
    <property type="project" value="UniProtKB-SubCell"/>
</dbReference>
<dbReference type="Pfam" id="PF04616">
    <property type="entry name" value="Glyco_hydro_43"/>
    <property type="match status" value="1"/>
</dbReference>
<evidence type="ECO:0000256" key="16">
    <source>
        <dbReference type="PIRSR" id="PIRSR606710-1"/>
    </source>
</evidence>
<evidence type="ECO:0000256" key="3">
    <source>
        <dbReference type="ARBA" id="ARBA00004834"/>
    </source>
</evidence>
<dbReference type="GO" id="GO:0045493">
    <property type="term" value="P:xylan catabolic process"/>
    <property type="evidence" value="ECO:0007669"/>
    <property type="project" value="UniProtKB-KW"/>
</dbReference>
<evidence type="ECO:0000256" key="13">
    <source>
        <dbReference type="ARBA" id="ARBA00023326"/>
    </source>
</evidence>
<reference evidence="19 20" key="1">
    <citation type="submission" date="2015-02" db="EMBL/GenBank/DDBJ databases">
        <title>Draft Genome Sequences of Two Closely-Related Aflatoxigenic Aspergillus Species Obtained from the Cote d'Ivoire.</title>
        <authorList>
            <person name="Moore G.G."/>
            <person name="Beltz S.B."/>
            <person name="Mack B.M."/>
        </authorList>
    </citation>
    <scope>NUCLEOTIDE SEQUENCE [LARGE SCALE GENOMIC DNA]</scope>
    <source>
        <strain evidence="19 20">SRRC1432</strain>
    </source>
</reference>
<gene>
    <name evidence="19" type="ORF">AOCH_007535</name>
</gene>
<keyword evidence="20" id="KW-1185">Reference proteome</keyword>
<accession>A0A0F8X126</accession>
<dbReference type="PIRSF" id="PIRSF026534">
    <property type="entry name" value="Endo_alpha-L-arabinosidase"/>
    <property type="match status" value="1"/>
</dbReference>
<keyword evidence="11" id="KW-0119">Carbohydrate metabolism</keyword>
<keyword evidence="6" id="KW-0964">Secreted</keyword>
<feature type="active site" description="Proton donor" evidence="16">
    <location>
        <position position="200"/>
    </location>
</feature>
<evidence type="ECO:0000256" key="5">
    <source>
        <dbReference type="ARBA" id="ARBA00012586"/>
    </source>
</evidence>
<keyword evidence="8 18" id="KW-0732">Signal</keyword>
<evidence type="ECO:0000256" key="14">
    <source>
        <dbReference type="ARBA" id="ARBA00025221"/>
    </source>
</evidence>
<evidence type="ECO:0000256" key="1">
    <source>
        <dbReference type="ARBA" id="ARBA00000375"/>
    </source>
</evidence>
<keyword evidence="12 15" id="KW-0326">Glycosidase</keyword>
<evidence type="ECO:0000256" key="18">
    <source>
        <dbReference type="SAM" id="SignalP"/>
    </source>
</evidence>
<dbReference type="CDD" id="cd18831">
    <property type="entry name" value="GH43_AnAbnA-like"/>
    <property type="match status" value="1"/>
</dbReference>
<dbReference type="InterPro" id="IPR023296">
    <property type="entry name" value="Glyco_hydro_beta-prop_sf"/>
</dbReference>
<dbReference type="InterPro" id="IPR006710">
    <property type="entry name" value="Glyco_hydro_43"/>
</dbReference>
<dbReference type="PANTHER" id="PTHR43301">
    <property type="entry name" value="ARABINAN ENDO-1,5-ALPHA-L-ARABINOSIDASE"/>
    <property type="match status" value="1"/>
</dbReference>
<evidence type="ECO:0000256" key="9">
    <source>
        <dbReference type="ARBA" id="ARBA00022801"/>
    </source>
</evidence>
<comment type="function">
    <text evidence="14">Endo-1,5-alpha-L-arabinanase involved in degradation of pectin. Its preferred substrate is linear 1,5-alpha-L-arabinan.</text>
</comment>
<comment type="pathway">
    <text evidence="3 15">Glycan metabolism; L-arabinan degradation.</text>
</comment>
<evidence type="ECO:0000313" key="19">
    <source>
        <dbReference type="EMBL" id="KKK23390.1"/>
    </source>
</evidence>
<keyword evidence="13" id="KW-0624">Polysaccharide degradation</keyword>
<dbReference type="Gene3D" id="2.115.10.20">
    <property type="entry name" value="Glycosyl hydrolase domain, family 43"/>
    <property type="match status" value="1"/>
</dbReference>
<name>A0A0F8X126_9EURO</name>
<evidence type="ECO:0000256" key="15">
    <source>
        <dbReference type="PIRNR" id="PIRNR026534"/>
    </source>
</evidence>
<comment type="catalytic activity">
    <reaction evidence="1 15">
        <text>Endohydrolysis of (1-&gt;5)-alpha-arabinofuranosidic linkages in (1-&gt;5)-arabinans.</text>
        <dbReference type="EC" id="3.2.1.99"/>
    </reaction>
</comment>